<sequence length="279" mass="31036">MQIYGDHAHALAHWFPHLPTSRALAAGAAVRALEPFQVVVQMHRDRPLADAGAWHKGFVHLHEAEYADNADCMAQRFAGFAATRFGLPRAVATNGMQAPPGLVFRRHARRVAIHPEASSADKRWPPARFVALARRLERAGLEPVLVVHERERARWPLTGVAMPVLRSFDTTTALADWLYECGWFIGNDSGVGHLASSLGVPTLSVFRRKRVAQRWRPGFAPGAIVYPPWWLPTAALKERWWRESISVARLFSAFCMLRTRVVAMNGCGAPEGARQEVGT</sequence>
<dbReference type="InterPro" id="IPR002201">
    <property type="entry name" value="Glyco_trans_9"/>
</dbReference>
<dbReference type="PANTHER" id="PTHR30160">
    <property type="entry name" value="TETRAACYLDISACCHARIDE 4'-KINASE-RELATED"/>
    <property type="match status" value="1"/>
</dbReference>
<keyword evidence="2" id="KW-0808">Transferase</keyword>
<protein>
    <submittedName>
        <fullName evidence="3">Glycosyltransferase family 9 protein</fullName>
    </submittedName>
</protein>
<keyword evidence="1" id="KW-0328">Glycosyltransferase</keyword>
<evidence type="ECO:0000313" key="3">
    <source>
        <dbReference type="EMBL" id="WQD76902.1"/>
    </source>
</evidence>
<proteinExistence type="predicted"/>
<dbReference type="Proteomes" id="UP001325479">
    <property type="component" value="Chromosome"/>
</dbReference>
<evidence type="ECO:0000256" key="2">
    <source>
        <dbReference type="ARBA" id="ARBA00022679"/>
    </source>
</evidence>
<accession>A0ABZ0WHR1</accession>
<evidence type="ECO:0000256" key="1">
    <source>
        <dbReference type="ARBA" id="ARBA00022676"/>
    </source>
</evidence>
<reference evidence="3 4" key="1">
    <citation type="submission" date="2023-12" db="EMBL/GenBank/DDBJ databases">
        <title>Genome sequencing and assembly of bacterial species from a model synthetic community.</title>
        <authorList>
            <person name="Hogle S.L."/>
        </authorList>
    </citation>
    <scope>NUCLEOTIDE SEQUENCE [LARGE SCALE GENOMIC DNA]</scope>
    <source>
        <strain evidence="3 4">HAMBI 2494</strain>
    </source>
</reference>
<dbReference type="Gene3D" id="3.40.50.2000">
    <property type="entry name" value="Glycogen Phosphorylase B"/>
    <property type="match status" value="1"/>
</dbReference>
<dbReference type="RefSeq" id="WP_232833206.1">
    <property type="nucleotide sequence ID" value="NZ_CP139965.1"/>
</dbReference>
<keyword evidence="4" id="KW-1185">Reference proteome</keyword>
<evidence type="ECO:0000313" key="4">
    <source>
        <dbReference type="Proteomes" id="UP001325479"/>
    </source>
</evidence>
<dbReference type="InterPro" id="IPR051199">
    <property type="entry name" value="LPS_LOS_Heptosyltrfase"/>
</dbReference>
<dbReference type="EMBL" id="CP139965">
    <property type="protein sequence ID" value="WQD76902.1"/>
    <property type="molecule type" value="Genomic_DNA"/>
</dbReference>
<gene>
    <name evidence="3" type="ORF">U0042_22915</name>
</gene>
<organism evidence="3 4">
    <name type="scientific">Paraburkholderia kururiensis</name>
    <dbReference type="NCBI Taxonomy" id="984307"/>
    <lineage>
        <taxon>Bacteria</taxon>
        <taxon>Pseudomonadati</taxon>
        <taxon>Pseudomonadota</taxon>
        <taxon>Betaproteobacteria</taxon>
        <taxon>Burkholderiales</taxon>
        <taxon>Burkholderiaceae</taxon>
        <taxon>Paraburkholderia</taxon>
    </lineage>
</organism>
<name>A0ABZ0WHR1_9BURK</name>
<dbReference type="Pfam" id="PF01075">
    <property type="entry name" value="Glyco_transf_9"/>
    <property type="match status" value="1"/>
</dbReference>
<dbReference type="SUPFAM" id="SSF53756">
    <property type="entry name" value="UDP-Glycosyltransferase/glycogen phosphorylase"/>
    <property type="match status" value="1"/>
</dbReference>